<reference evidence="6" key="4">
    <citation type="submission" date="2025-09" db="UniProtKB">
        <authorList>
            <consortium name="Ensembl"/>
        </authorList>
    </citation>
    <scope>IDENTIFICATION</scope>
</reference>
<feature type="compositionally biased region" description="Gly residues" evidence="4">
    <location>
        <begin position="737"/>
        <end position="746"/>
    </location>
</feature>
<dbReference type="InterPro" id="IPR003593">
    <property type="entry name" value="AAA+_ATPase"/>
</dbReference>
<comment type="similarity">
    <text evidence="1">Belongs to the Nav/unc-53 family.</text>
</comment>
<dbReference type="InterPro" id="IPR057126">
    <property type="entry name" value="NAV1-like_ubiquitin-like"/>
</dbReference>
<feature type="compositionally biased region" description="Basic and acidic residues" evidence="4">
    <location>
        <begin position="208"/>
        <end position="224"/>
    </location>
</feature>
<feature type="region of interest" description="Disordered" evidence="4">
    <location>
        <begin position="531"/>
        <end position="631"/>
    </location>
</feature>
<feature type="compositionally biased region" description="Polar residues" evidence="4">
    <location>
        <begin position="688"/>
        <end position="703"/>
    </location>
</feature>
<feature type="region of interest" description="Disordered" evidence="4">
    <location>
        <begin position="1309"/>
        <end position="1333"/>
    </location>
</feature>
<feature type="compositionally biased region" description="Low complexity" evidence="4">
    <location>
        <begin position="1311"/>
        <end position="1320"/>
    </location>
</feature>
<evidence type="ECO:0000313" key="6">
    <source>
        <dbReference type="Ensembl" id="ENSELUP00000036426.2"/>
    </source>
</evidence>
<feature type="region of interest" description="Disordered" evidence="4">
    <location>
        <begin position="1410"/>
        <end position="1442"/>
    </location>
</feature>
<dbReference type="GO" id="GO:0001764">
    <property type="term" value="P:neuron migration"/>
    <property type="evidence" value="ECO:0007669"/>
    <property type="project" value="TreeGrafter"/>
</dbReference>
<feature type="compositionally biased region" description="Low complexity" evidence="4">
    <location>
        <begin position="442"/>
        <end position="462"/>
    </location>
</feature>
<dbReference type="SMART" id="SM00382">
    <property type="entry name" value="AAA"/>
    <property type="match status" value="1"/>
</dbReference>
<feature type="region of interest" description="Disordered" evidence="4">
    <location>
        <begin position="301"/>
        <end position="339"/>
    </location>
</feature>
<feature type="compositionally biased region" description="Polar residues" evidence="4">
    <location>
        <begin position="114"/>
        <end position="128"/>
    </location>
</feature>
<name>A0A3P9A6T7_ESOLU</name>
<dbReference type="InterPro" id="IPR057568">
    <property type="entry name" value="CortBP2_NAV1-like_AAA_lid"/>
</dbReference>
<feature type="compositionally biased region" description="Low complexity" evidence="4">
    <location>
        <begin position="903"/>
        <end position="915"/>
    </location>
</feature>
<feature type="compositionally biased region" description="Polar residues" evidence="4">
    <location>
        <begin position="406"/>
        <end position="419"/>
    </location>
</feature>
<dbReference type="InterPro" id="IPR027417">
    <property type="entry name" value="P-loop_NTPase"/>
</dbReference>
<proteinExistence type="inferred from homology"/>
<evidence type="ECO:0000256" key="3">
    <source>
        <dbReference type="SAM" id="Coils"/>
    </source>
</evidence>
<dbReference type="GO" id="GO:0001578">
    <property type="term" value="P:microtubule bundle formation"/>
    <property type="evidence" value="ECO:0007669"/>
    <property type="project" value="TreeGrafter"/>
</dbReference>
<dbReference type="Gene3D" id="3.40.50.300">
    <property type="entry name" value="P-loop containing nucleotide triphosphate hydrolases"/>
    <property type="match status" value="1"/>
</dbReference>
<dbReference type="Proteomes" id="UP000265140">
    <property type="component" value="Chromosome 12"/>
</dbReference>
<feature type="region of interest" description="Disordered" evidence="4">
    <location>
        <begin position="648"/>
        <end position="789"/>
    </location>
</feature>
<feature type="compositionally biased region" description="Basic and acidic residues" evidence="4">
    <location>
        <begin position="1000"/>
        <end position="1012"/>
    </location>
</feature>
<sequence>MLDANISTGAKSPTGGQPDMTSRRGIKPPSLPQAISVHSGPELRVYCPGSNHNPSILRKQRSLTNLCVLTDTEKKFHLYQAPSWTDDMDRPTTGISKKGRFNKGRVGMGEQGKASLTRSLSKSEQSLFHRSKPLSPSAMACVPKPGIKPSRIPRGPSTEGKGKAPKEGNCNQKAPLVENILQDQDKRNSTGASDGRAGERSSWTSQSVEERRKRNEGDVEEQEKGFLKVDPELVVTVLGDLEQLLFNHMLDPETQRKRTVQNVLDLRQNLEDTMSCLRGDTLRHRCLNGGVSYDSDDVTTYSVSSQSDHFSPLSWRQGQASPRLQAGDAPSTVHTQSHDHTHLGHFHGIQLLEELDDADPSHLKSGYLSNTDLGGNSTEDDPVNGWDESSSISSGLSDGSDNLSSEEFNVSPTLNSLPTTLVGPRRNSTIVLRTDTEKRLESSLSWDSDDVSSSVTKSPSQSYDTNSLKTRPQGEGLEPRGQLKKPHTLRPSNGALKKRRNLPVGISSPVTHVSTRGLKVTGVPSDKYELAVRSSGLQRSCSDAGNGKEHKGGASDPCKPPLGVARSAQPPTTPSQTRPSSATPSTGSFGYRKPGVSMASGSRSSTSMVTPSGGVAISSGKTCKSSSIPVKPSVVGVNVGRKTSLDVTRTDHTSFTSPNARNNVQYRSLPRPAKTTLSTPGGRPVSSIIDNSRSGNPSPTQQYCLKPSNPSPTQQYCLKPSNPSPTQQGSRMKEPGSGLGMGGLGKAGRHGGIPSSSPSLLPSPSSRSNSIGVNQTDREKERAKAIAGKIGGMDGEALWTREERARVEAAELESECVKAGPPQKTAEEKGGQMIGLRTGGRACELPSPKTHRMSGVRTLGKPSSTPLQDSLTSFPNMNSNPNLTSYPNLTSNPDGLEPQAPFSLSVPPYSSTPTLTPSPAPLLNVNSSACFSSSALGGTGGPGVLGQRQGSVIGVESGGSPLIYPRLSGLHRSMESLPLQMSLAPETPSDTEGAAYPGTEPRDQDGQQDKGPDGWSSGSTAPFTLIDSCSGPSQTVERREERRHSHTIMTPPALLPSPSSLPRTKTNTVPPPLYAAPPRMTRSNSIPIHDASLELYRATTLGSCLSLSDRPRSLGMVRSGSFRESHSIDEVHGSALSLASDSSSTYSSVSVPGMQYQQIRKLRRELASSQEKVANLTTQLSANANLVAAFEQSLALMTTRLQSLSVSQEQKDSELLAMKETIDALKTKNEEAQAVIHVALNNPDTAPSDLHMHRQNSCESLSSLSSLGSLSMKDQDSKKKKKKNWLRTSFSKAFKKGSKSGTLYSDIEEISTPNSSTPSSPKLPHNGGEGANTLLSQKTSLSAASSVIFEGEEPDGEERVVSELRSELWEKEMKLTDIRLEALNSAHQLEQLRDAMNNMQSTVENLKAENDKLKGSPAPVPSSRPPTSTSQPSGLAGLLGASPRQPVSMSLTNSISLNDCDIDRFPVDVRIVSFLHEEVCMSSSEEALVSVLVHIEDHSVPEDKHPQQDLHYLGSVQLSGRTGWLELDTLVNNTFMDYISQVDPTASLGLSIDSLHSYQLPLGGQRVLGGDVPQILPSCCLGNGPARIIVTLKGLKEQSVDSLVFDLLIPKPMMQHYISLLLKHRRLVLSGPSGTGKSHLATRLARYLLLNHNLSPPHDLSLRGQREVVTFNMHHQSHKELQLYLSDVATQIEHQIGGKLPLVVILDDISDAASVSELVNGALTCKYHHCPYIIGTTNQPVKMSPNHGLHLSFRIVTFSNNVEPANGFLVRYLHRKAVEAQPHQPHPPSPQQKEMERQVLLRVLDWVPQLWYHLHTFLEKHGTSDFLIGPCFFLSCPVTIAEFRPWFIDLWNHSIIPYLQEGARDGLKVHGLKAAWEDPVEWVRGSLPWPDAQEDQAQLFHLPPPNPTLSWVNTAPTSPNPGLNGRQLEDSPLPCPVHTDPLMAMLLKLQESANCIESPEQDLAPSMLH</sequence>
<feature type="region of interest" description="Disordered" evidence="4">
    <location>
        <begin position="366"/>
        <end position="422"/>
    </location>
</feature>
<dbReference type="SUPFAM" id="SSF52540">
    <property type="entry name" value="P-loop containing nucleoside triphosphate hydrolases"/>
    <property type="match status" value="1"/>
</dbReference>
<evidence type="ECO:0000256" key="1">
    <source>
        <dbReference type="ARBA" id="ARBA00006255"/>
    </source>
</evidence>
<dbReference type="GeneTree" id="ENSGT00940000156637"/>
<feature type="compositionally biased region" description="Polar residues" evidence="4">
    <location>
        <begin position="1"/>
        <end position="15"/>
    </location>
</feature>
<dbReference type="Pfam" id="PF25408">
    <property type="entry name" value="AAA_lid_NAV1"/>
    <property type="match status" value="1"/>
</dbReference>
<feature type="compositionally biased region" description="Low complexity" evidence="4">
    <location>
        <begin position="566"/>
        <end position="586"/>
    </location>
</feature>
<accession>A0A3P9A6T7</accession>
<protein>
    <recommendedName>
        <fullName evidence="5">AAA+ ATPase domain-containing protein</fullName>
    </recommendedName>
</protein>
<feature type="region of interest" description="Disordered" evidence="4">
    <location>
        <begin position="983"/>
        <end position="1063"/>
    </location>
</feature>
<feature type="region of interest" description="Disordered" evidence="4">
    <location>
        <begin position="438"/>
        <end position="509"/>
    </location>
</feature>
<dbReference type="GO" id="GO:0043194">
    <property type="term" value="C:axon initial segment"/>
    <property type="evidence" value="ECO:0007669"/>
    <property type="project" value="TreeGrafter"/>
</dbReference>
<feature type="compositionally biased region" description="Low complexity" evidence="4">
    <location>
        <begin position="594"/>
        <end position="612"/>
    </location>
</feature>
<dbReference type="PANTHER" id="PTHR12784">
    <property type="entry name" value="STEERIN"/>
    <property type="match status" value="1"/>
</dbReference>
<dbReference type="Bgee" id="ENSELUG00000015750">
    <property type="expression patterns" value="Expressed in brain and 8 other cell types or tissues"/>
</dbReference>
<reference evidence="6" key="3">
    <citation type="submission" date="2025-08" db="UniProtKB">
        <authorList>
            <consortium name="Ensembl"/>
        </authorList>
    </citation>
    <scope>IDENTIFICATION</scope>
</reference>
<evidence type="ECO:0000256" key="4">
    <source>
        <dbReference type="SAM" id="MobiDB-lite"/>
    </source>
</evidence>
<evidence type="ECO:0000313" key="7">
    <source>
        <dbReference type="Proteomes" id="UP000265140"/>
    </source>
</evidence>
<feature type="region of interest" description="Disordered" evidence="4">
    <location>
        <begin position="1"/>
        <end position="35"/>
    </location>
</feature>
<feature type="compositionally biased region" description="Polar residues" evidence="4">
    <location>
        <begin position="861"/>
        <end position="893"/>
    </location>
</feature>
<dbReference type="Ensembl" id="ENSELUT00000039509.3">
    <property type="protein sequence ID" value="ENSELUP00000036426.2"/>
    <property type="gene ID" value="ENSELUG00000015750.3"/>
</dbReference>
<evidence type="ECO:0000256" key="2">
    <source>
        <dbReference type="ARBA" id="ARBA00023054"/>
    </source>
</evidence>
<feature type="compositionally biased region" description="Low complexity" evidence="4">
    <location>
        <begin position="389"/>
        <end position="405"/>
    </location>
</feature>
<gene>
    <name evidence="6" type="primary">NAV1</name>
</gene>
<feature type="region of interest" description="Disordered" evidence="4">
    <location>
        <begin position="811"/>
        <end position="915"/>
    </location>
</feature>
<reference evidence="7" key="1">
    <citation type="journal article" date="2014" name="PLoS ONE">
        <title>The genome and linkage map of the northern pike (Esox lucius): conserved synteny revealed between the salmonid sister group and the Neoteleostei.</title>
        <authorList>
            <person name="Rondeau E.B."/>
            <person name="Minkley D.R."/>
            <person name="Leong J.S."/>
            <person name="Messmer A.M."/>
            <person name="Jantzen J.R."/>
            <person name="von Schalburg K.R."/>
            <person name="Lemon C."/>
            <person name="Bird N.H."/>
            <person name="Koop B.F."/>
        </authorList>
    </citation>
    <scope>NUCLEOTIDE SEQUENCE</scope>
</reference>
<feature type="coiled-coil region" evidence="3">
    <location>
        <begin position="1215"/>
        <end position="1242"/>
    </location>
</feature>
<dbReference type="GO" id="GO:0015630">
    <property type="term" value="C:microtubule cytoskeleton"/>
    <property type="evidence" value="ECO:0007669"/>
    <property type="project" value="TreeGrafter"/>
</dbReference>
<feature type="region of interest" description="Disordered" evidence="4">
    <location>
        <begin position="89"/>
        <end position="224"/>
    </location>
</feature>
<feature type="compositionally biased region" description="Low complexity" evidence="4">
    <location>
        <begin position="752"/>
        <end position="770"/>
    </location>
</feature>
<dbReference type="Pfam" id="PF23092">
    <property type="entry name" value="Ubiquitin_6"/>
    <property type="match status" value="1"/>
</dbReference>
<reference evidence="6" key="2">
    <citation type="submission" date="2020-02" db="EMBL/GenBank/DDBJ databases">
        <title>Esox lucius (northern pike) genome, fEsoLuc1, primary haplotype.</title>
        <authorList>
            <person name="Myers G."/>
            <person name="Karagic N."/>
            <person name="Meyer A."/>
            <person name="Pippel M."/>
            <person name="Reichard M."/>
            <person name="Winkler S."/>
            <person name="Tracey A."/>
            <person name="Sims Y."/>
            <person name="Howe K."/>
            <person name="Rhie A."/>
            <person name="Formenti G."/>
            <person name="Durbin R."/>
            <person name="Fedrigo O."/>
            <person name="Jarvis E.D."/>
        </authorList>
    </citation>
    <scope>NUCLEOTIDE SEQUENCE [LARGE SCALE GENOMIC DNA]</scope>
</reference>
<feature type="compositionally biased region" description="Polar residues" evidence="4">
    <location>
        <begin position="367"/>
        <end position="377"/>
    </location>
</feature>
<feature type="domain" description="AAA+ ATPase" evidence="5">
    <location>
        <begin position="1623"/>
        <end position="1768"/>
    </location>
</feature>
<keyword evidence="7" id="KW-1185">Reference proteome</keyword>
<organism evidence="6 7">
    <name type="scientific">Esox lucius</name>
    <name type="common">Northern pike</name>
    <dbReference type="NCBI Taxonomy" id="8010"/>
    <lineage>
        <taxon>Eukaryota</taxon>
        <taxon>Metazoa</taxon>
        <taxon>Chordata</taxon>
        <taxon>Craniata</taxon>
        <taxon>Vertebrata</taxon>
        <taxon>Euteleostomi</taxon>
        <taxon>Actinopterygii</taxon>
        <taxon>Neopterygii</taxon>
        <taxon>Teleostei</taxon>
        <taxon>Protacanthopterygii</taxon>
        <taxon>Esociformes</taxon>
        <taxon>Esocidae</taxon>
        <taxon>Esox</taxon>
    </lineage>
</organism>
<feature type="compositionally biased region" description="Polar residues" evidence="4">
    <location>
        <begin position="653"/>
        <end position="666"/>
    </location>
</feature>
<dbReference type="InterPro" id="IPR039041">
    <property type="entry name" value="Nav/unc-53"/>
</dbReference>
<dbReference type="PANTHER" id="PTHR12784:SF3">
    <property type="entry name" value="NEURON NAVIGATOR 1"/>
    <property type="match status" value="1"/>
</dbReference>
<evidence type="ECO:0000259" key="5">
    <source>
        <dbReference type="SMART" id="SM00382"/>
    </source>
</evidence>
<keyword evidence="2 3" id="KW-0175">Coiled coil</keyword>